<dbReference type="GO" id="GO:0015159">
    <property type="term" value="F:polysaccharide transmembrane transporter activity"/>
    <property type="evidence" value="ECO:0007669"/>
    <property type="project" value="InterPro"/>
</dbReference>
<dbReference type="RefSeq" id="WP_245725930.1">
    <property type="nucleotide sequence ID" value="NZ_FNNE01000003.1"/>
</dbReference>
<dbReference type="InterPro" id="IPR017477">
    <property type="entry name" value="PEP-CTERM_polysacc_export"/>
</dbReference>
<reference evidence="4 5" key="1">
    <citation type="submission" date="2016-10" db="EMBL/GenBank/DDBJ databases">
        <authorList>
            <person name="de Groot N.N."/>
        </authorList>
    </citation>
    <scope>NUCLEOTIDE SEQUENCE [LARGE SCALE GENOMIC DNA]</scope>
    <source>
        <strain evidence="4 5">CGMCC 1.7059</strain>
    </source>
</reference>
<dbReference type="STRING" id="488533.SAMN04487960_103229"/>
<feature type="domain" description="Polysaccharide export protein N-terminal" evidence="2">
    <location>
        <begin position="48"/>
        <end position="120"/>
    </location>
</feature>
<dbReference type="InterPro" id="IPR049712">
    <property type="entry name" value="Poly_export"/>
</dbReference>
<dbReference type="AlphaFoldDB" id="A0A1H2UVM1"/>
<dbReference type="PANTHER" id="PTHR33619">
    <property type="entry name" value="POLYSACCHARIDE EXPORT PROTEIN GFCE-RELATED"/>
    <property type="match status" value="1"/>
</dbReference>
<gene>
    <name evidence="4" type="ORF">SAMN04487960_103229</name>
</gene>
<evidence type="ECO:0000256" key="1">
    <source>
        <dbReference type="ARBA" id="ARBA00022729"/>
    </source>
</evidence>
<keyword evidence="1" id="KW-0732">Signal</keyword>
<keyword evidence="5" id="KW-1185">Reference proteome</keyword>
<evidence type="ECO:0000313" key="5">
    <source>
        <dbReference type="Proteomes" id="UP000199675"/>
    </source>
</evidence>
<dbReference type="Pfam" id="PF10531">
    <property type="entry name" value="SLBB"/>
    <property type="match status" value="1"/>
</dbReference>
<dbReference type="PANTHER" id="PTHR33619:SF3">
    <property type="entry name" value="POLYSACCHARIDE EXPORT PROTEIN GFCE-RELATED"/>
    <property type="match status" value="1"/>
</dbReference>
<feature type="domain" description="Soluble ligand binding" evidence="3">
    <location>
        <begin position="131"/>
        <end position="181"/>
    </location>
</feature>
<protein>
    <submittedName>
        <fullName evidence="4">Polysaccharide export outer membrane protein</fullName>
    </submittedName>
</protein>
<dbReference type="InterPro" id="IPR019554">
    <property type="entry name" value="Soluble_ligand-bd"/>
</dbReference>
<evidence type="ECO:0000313" key="4">
    <source>
        <dbReference type="EMBL" id="SDW59639.1"/>
    </source>
</evidence>
<dbReference type="NCBIfam" id="TIGR03027">
    <property type="entry name" value="pepcterm_export"/>
    <property type="match status" value="1"/>
</dbReference>
<dbReference type="Gene3D" id="3.30.1950.10">
    <property type="entry name" value="wza like domain"/>
    <property type="match status" value="1"/>
</dbReference>
<evidence type="ECO:0000259" key="3">
    <source>
        <dbReference type="Pfam" id="PF10531"/>
    </source>
</evidence>
<evidence type="ECO:0000259" key="2">
    <source>
        <dbReference type="Pfam" id="PF02563"/>
    </source>
</evidence>
<accession>A0A1H2UVM1</accession>
<dbReference type="Pfam" id="PF02563">
    <property type="entry name" value="Poly_export"/>
    <property type="match status" value="1"/>
</dbReference>
<dbReference type="Gene3D" id="3.10.560.10">
    <property type="entry name" value="Outer membrane lipoprotein wza domain like"/>
    <property type="match status" value="1"/>
</dbReference>
<dbReference type="Proteomes" id="UP000199675">
    <property type="component" value="Unassembled WGS sequence"/>
</dbReference>
<name>A0A1H2UVM1_9GAMM</name>
<proteinExistence type="predicted"/>
<sequence length="216" mass="23031">MMSQKLSLAGGVLSLLVTLVLAGCATGPNASSPDKIRRALALNTDTSVERYVLGPTDVVKVSVWRNPELSITVPVRPDGMISVPLIGDVAAGNKTPELLAYDIKGGLSQYIREPQVSVVVTAMGSHEFTDRVRVTGAVQSPISVPHRSGMTVLDLFLSAGAANAFASLNDAMLYRPMGDEVVAIPVRLEDILERGDIKTNYAMRPGDILSVPERSF</sequence>
<dbReference type="InterPro" id="IPR003715">
    <property type="entry name" value="Poly_export_N"/>
</dbReference>
<organism evidence="4 5">
    <name type="scientific">Marinobacter mobilis</name>
    <dbReference type="NCBI Taxonomy" id="488533"/>
    <lineage>
        <taxon>Bacteria</taxon>
        <taxon>Pseudomonadati</taxon>
        <taxon>Pseudomonadota</taxon>
        <taxon>Gammaproteobacteria</taxon>
        <taxon>Pseudomonadales</taxon>
        <taxon>Marinobacteraceae</taxon>
        <taxon>Marinobacter</taxon>
    </lineage>
</organism>
<dbReference type="PROSITE" id="PS51257">
    <property type="entry name" value="PROKAR_LIPOPROTEIN"/>
    <property type="match status" value="1"/>
</dbReference>
<dbReference type="EMBL" id="FNNE01000003">
    <property type="protein sequence ID" value="SDW59639.1"/>
    <property type="molecule type" value="Genomic_DNA"/>
</dbReference>